<dbReference type="InterPro" id="IPR036390">
    <property type="entry name" value="WH_DNA-bd_sf"/>
</dbReference>
<dbReference type="GO" id="GO:0003677">
    <property type="term" value="F:DNA binding"/>
    <property type="evidence" value="ECO:0007669"/>
    <property type="project" value="UniProtKB-KW"/>
</dbReference>
<keyword evidence="3" id="KW-0805">Transcription regulation</keyword>
<dbReference type="PANTHER" id="PTHR46577">
    <property type="entry name" value="HTH-TYPE TRANSCRIPTIONAL REGULATORY PROTEIN GABR"/>
    <property type="match status" value="1"/>
</dbReference>
<dbReference type="AlphaFoldDB" id="A0A0W8E7N4"/>
<organism evidence="7">
    <name type="scientific">hydrocarbon metagenome</name>
    <dbReference type="NCBI Taxonomy" id="938273"/>
    <lineage>
        <taxon>unclassified sequences</taxon>
        <taxon>metagenomes</taxon>
        <taxon>ecological metagenomes</taxon>
    </lineage>
</organism>
<dbReference type="GO" id="GO:0004069">
    <property type="term" value="F:L-aspartate:2-oxoglutarate aminotransferase activity"/>
    <property type="evidence" value="ECO:0007669"/>
    <property type="project" value="UniProtKB-EC"/>
</dbReference>
<keyword evidence="7" id="KW-0808">Transferase</keyword>
<dbReference type="CDD" id="cd07377">
    <property type="entry name" value="WHTH_GntR"/>
    <property type="match status" value="1"/>
</dbReference>
<evidence type="ECO:0000256" key="2">
    <source>
        <dbReference type="ARBA" id="ARBA00022898"/>
    </source>
</evidence>
<feature type="domain" description="HTH gntR-type" evidence="6">
    <location>
        <begin position="15"/>
        <end position="83"/>
    </location>
</feature>
<keyword evidence="4" id="KW-0238">DNA-binding</keyword>
<dbReference type="InterPro" id="IPR051446">
    <property type="entry name" value="HTH_trans_reg/aminotransferase"/>
</dbReference>
<dbReference type="InterPro" id="IPR015424">
    <property type="entry name" value="PyrdxlP-dep_Trfase"/>
</dbReference>
<dbReference type="SUPFAM" id="SSF46785">
    <property type="entry name" value="Winged helix' DNA-binding domain"/>
    <property type="match status" value="1"/>
</dbReference>
<dbReference type="PANTHER" id="PTHR46577:SF1">
    <property type="entry name" value="HTH-TYPE TRANSCRIPTIONAL REGULATORY PROTEIN GABR"/>
    <property type="match status" value="1"/>
</dbReference>
<comment type="caution">
    <text evidence="7">The sequence shown here is derived from an EMBL/GenBank/DDBJ whole genome shotgun (WGS) entry which is preliminary data.</text>
</comment>
<keyword evidence="5" id="KW-0804">Transcription</keyword>
<dbReference type="InterPro" id="IPR000524">
    <property type="entry name" value="Tscrpt_reg_HTH_GntR"/>
</dbReference>
<dbReference type="InterPro" id="IPR036388">
    <property type="entry name" value="WH-like_DNA-bd_sf"/>
</dbReference>
<dbReference type="Pfam" id="PF00392">
    <property type="entry name" value="GntR"/>
    <property type="match status" value="1"/>
</dbReference>
<sequence length="494" mass="55557">MEIFVSIQLHKQSSIPLYQQLAQQIKALILDGLLKDEEKLPPIRQLALRLGVNNVTVVNAYHRLEQEGLLYSKVGSGTFVKLDPHTRGPYSSTTTKTISGLEYNIPGLNIMDQGRLQIPSGAYNFASAIPTPELFPVADFKNILNEVLDRDGGSAFAYQEGQGYFPLRESLYRYLKNSGISADEGSIQVISGAQQGIDIIAKSLLKPGDFVITENPTYTGAIAAFRSRGARIIPAILKEDGISIEELQDAIEKYRPRLMYIIPNFQTPTGICYSDEKKKALLKLCQTYNIVIIEDDSFTDLSYHSQRQPIKIMDGDGQVIYIKSFSKILMPGLRLAFLLAPKNIIPGLLRAKHSSDISTPGLIQRAFDLYLRKGLWEKHLEYMKEIYQQRYHIMLEAMETYLSPEITYCKPGGGLSFWLKLPPGSSANHFYTRCLANRVIISPGSLFSASEERDSQYFRLSFAGLYPEEIEKGIIAINEAYQQKKNDLLYSPLL</sequence>
<dbReference type="Gene3D" id="3.40.640.10">
    <property type="entry name" value="Type I PLP-dependent aspartate aminotransferase-like (Major domain)"/>
    <property type="match status" value="1"/>
</dbReference>
<dbReference type="SMART" id="SM00345">
    <property type="entry name" value="HTH_GNTR"/>
    <property type="match status" value="1"/>
</dbReference>
<dbReference type="InterPro" id="IPR015422">
    <property type="entry name" value="PyrdxlP-dep_Trfase_small"/>
</dbReference>
<dbReference type="InterPro" id="IPR015421">
    <property type="entry name" value="PyrdxlP-dep_Trfase_major"/>
</dbReference>
<evidence type="ECO:0000256" key="4">
    <source>
        <dbReference type="ARBA" id="ARBA00023125"/>
    </source>
</evidence>
<evidence type="ECO:0000256" key="1">
    <source>
        <dbReference type="ARBA" id="ARBA00005384"/>
    </source>
</evidence>
<protein>
    <submittedName>
        <fullName evidence="7">Transcriptional regulator, gntr family domain / aspartate aminotransferase</fullName>
        <ecNumber evidence="7">2.6.1.1</ecNumber>
    </submittedName>
</protein>
<dbReference type="CDD" id="cd00609">
    <property type="entry name" value="AAT_like"/>
    <property type="match status" value="1"/>
</dbReference>
<dbReference type="EMBL" id="LNQE01001845">
    <property type="protein sequence ID" value="KUG04537.1"/>
    <property type="molecule type" value="Genomic_DNA"/>
</dbReference>
<keyword evidence="7" id="KW-0032">Aminotransferase</keyword>
<dbReference type="SUPFAM" id="SSF53383">
    <property type="entry name" value="PLP-dependent transferases"/>
    <property type="match status" value="1"/>
</dbReference>
<dbReference type="GO" id="GO:0003700">
    <property type="term" value="F:DNA-binding transcription factor activity"/>
    <property type="evidence" value="ECO:0007669"/>
    <property type="project" value="InterPro"/>
</dbReference>
<dbReference type="EC" id="2.6.1.1" evidence="7"/>
<evidence type="ECO:0000256" key="3">
    <source>
        <dbReference type="ARBA" id="ARBA00023015"/>
    </source>
</evidence>
<evidence type="ECO:0000259" key="6">
    <source>
        <dbReference type="PROSITE" id="PS50949"/>
    </source>
</evidence>
<evidence type="ECO:0000256" key="5">
    <source>
        <dbReference type="ARBA" id="ARBA00023163"/>
    </source>
</evidence>
<dbReference type="Gene3D" id="3.90.1150.10">
    <property type="entry name" value="Aspartate Aminotransferase, domain 1"/>
    <property type="match status" value="1"/>
</dbReference>
<name>A0A0W8E7N4_9ZZZZ</name>
<dbReference type="Pfam" id="PF00155">
    <property type="entry name" value="Aminotran_1_2"/>
    <property type="match status" value="1"/>
</dbReference>
<comment type="similarity">
    <text evidence="1">In the C-terminal section; belongs to the class-I pyridoxal-phosphate-dependent aminotransferase family.</text>
</comment>
<dbReference type="InterPro" id="IPR004839">
    <property type="entry name" value="Aminotransferase_I/II_large"/>
</dbReference>
<keyword evidence="2" id="KW-0663">Pyridoxal phosphate</keyword>
<evidence type="ECO:0000313" key="7">
    <source>
        <dbReference type="EMBL" id="KUG04537.1"/>
    </source>
</evidence>
<dbReference type="GO" id="GO:0030170">
    <property type="term" value="F:pyridoxal phosphate binding"/>
    <property type="evidence" value="ECO:0007669"/>
    <property type="project" value="InterPro"/>
</dbReference>
<dbReference type="Gene3D" id="1.10.10.10">
    <property type="entry name" value="Winged helix-like DNA-binding domain superfamily/Winged helix DNA-binding domain"/>
    <property type="match status" value="1"/>
</dbReference>
<proteinExistence type="inferred from homology"/>
<reference evidence="7" key="1">
    <citation type="journal article" date="2015" name="Proc. Natl. Acad. Sci. U.S.A.">
        <title>Networks of energetic and metabolic interactions define dynamics in microbial communities.</title>
        <authorList>
            <person name="Embree M."/>
            <person name="Liu J.K."/>
            <person name="Al-Bassam M.M."/>
            <person name="Zengler K."/>
        </authorList>
    </citation>
    <scope>NUCLEOTIDE SEQUENCE</scope>
</reference>
<dbReference type="PROSITE" id="PS50949">
    <property type="entry name" value="HTH_GNTR"/>
    <property type="match status" value="1"/>
</dbReference>
<gene>
    <name evidence="7" type="ORF">ASZ90_018028</name>
</gene>
<accession>A0A0W8E7N4</accession>